<dbReference type="RefSeq" id="WP_151536843.1">
    <property type="nucleotide sequence ID" value="NZ_WBOS01000017.1"/>
</dbReference>
<sequence length="385" mass="42864">MTQPLDQIKVLDFTRVLAGPYCTMLLADMGAEVIKIEKPGIGDDTRGFGPYQNDESGYFMFLNRGKKSIELDLKSPESITVIKEMVKEADVIVENFRPGVMKKLGLDYESLKEVNPHIVFASISGFGQYGPYSQRPAYDLVAQAMGGLASINGHPDQPPTRVGSSLGDMSAALYAAYGIMTALFHRERTGEGQYIDVAMVDSIFSLLESNVMRYTIEKIAPKRIGSRHPISSPFDIFKAQDGYIVIAVANDPLFKRLCLIMNQPELEKDERFCRDALRTEHVDELKVIIEKWLQAYTVAEAVELINDGGVPSSPILNIQEICEDEHIAVREMLVELDHPVAGKTKILGNPVKFSKTPPVIQKPSPSLGEHTEEILNKYKNMTLKN</sequence>
<dbReference type="GO" id="GO:0008410">
    <property type="term" value="F:CoA-transferase activity"/>
    <property type="evidence" value="ECO:0007669"/>
    <property type="project" value="TreeGrafter"/>
</dbReference>
<accession>A0A6L3UYY7</accession>
<dbReference type="Gene3D" id="3.30.1540.10">
    <property type="entry name" value="formyl-coa transferase, domain 3"/>
    <property type="match status" value="1"/>
</dbReference>
<dbReference type="InterPro" id="IPR023606">
    <property type="entry name" value="CoA-Trfase_III_dom_1_sf"/>
</dbReference>
<organism evidence="2 3">
    <name type="scientific">Cytobacillus depressus</name>
    <dbReference type="NCBI Taxonomy" id="1602942"/>
    <lineage>
        <taxon>Bacteria</taxon>
        <taxon>Bacillati</taxon>
        <taxon>Bacillota</taxon>
        <taxon>Bacilli</taxon>
        <taxon>Bacillales</taxon>
        <taxon>Bacillaceae</taxon>
        <taxon>Cytobacillus</taxon>
    </lineage>
</organism>
<dbReference type="Gene3D" id="3.40.50.10540">
    <property type="entry name" value="Crotonobetainyl-coa:carnitine coa-transferase, domain 1"/>
    <property type="match status" value="1"/>
</dbReference>
<dbReference type="InterPro" id="IPR050483">
    <property type="entry name" value="CoA-transferase_III_domain"/>
</dbReference>
<name>A0A6L3UYY7_9BACI</name>
<dbReference type="AlphaFoldDB" id="A0A6L3UYY7"/>
<protein>
    <submittedName>
        <fullName evidence="2">CoA transferase</fullName>
    </submittedName>
</protein>
<dbReference type="SUPFAM" id="SSF89796">
    <property type="entry name" value="CoA-transferase family III (CaiB/BaiF)"/>
    <property type="match status" value="1"/>
</dbReference>
<comment type="caution">
    <text evidence="2">The sequence shown here is derived from an EMBL/GenBank/DDBJ whole genome shotgun (WGS) entry which is preliminary data.</text>
</comment>
<dbReference type="OrthoDB" id="9797653at2"/>
<gene>
    <name evidence="2" type="ORF">F7731_21455</name>
</gene>
<dbReference type="InterPro" id="IPR044855">
    <property type="entry name" value="CoA-Trfase_III_dom3_sf"/>
</dbReference>
<keyword evidence="1 2" id="KW-0808">Transferase</keyword>
<evidence type="ECO:0000313" key="2">
    <source>
        <dbReference type="EMBL" id="KAB2329719.1"/>
    </source>
</evidence>
<dbReference type="Pfam" id="PF02515">
    <property type="entry name" value="CoA_transf_3"/>
    <property type="match status" value="1"/>
</dbReference>
<proteinExistence type="predicted"/>
<dbReference type="InterPro" id="IPR003673">
    <property type="entry name" value="CoA-Trfase_fam_III"/>
</dbReference>
<reference evidence="2 3" key="1">
    <citation type="journal article" date="2016" name="Antonie Van Leeuwenhoek">
        <title>Bacillus depressus sp. nov., isolated from soil of a sunflower field.</title>
        <authorList>
            <person name="Wei X."/>
            <person name="Xin D."/>
            <person name="Xin Y."/>
            <person name="Zhang H."/>
            <person name="Wang T."/>
            <person name="Zhang J."/>
        </authorList>
    </citation>
    <scope>NUCLEOTIDE SEQUENCE [LARGE SCALE GENOMIC DNA]</scope>
    <source>
        <strain evidence="2 3">BZ1</strain>
    </source>
</reference>
<dbReference type="Proteomes" id="UP000481030">
    <property type="component" value="Unassembled WGS sequence"/>
</dbReference>
<evidence type="ECO:0000256" key="1">
    <source>
        <dbReference type="ARBA" id="ARBA00022679"/>
    </source>
</evidence>
<keyword evidence="3" id="KW-1185">Reference proteome</keyword>
<evidence type="ECO:0000313" key="3">
    <source>
        <dbReference type="Proteomes" id="UP000481030"/>
    </source>
</evidence>
<dbReference type="PANTHER" id="PTHR48207">
    <property type="entry name" value="SUCCINATE--HYDROXYMETHYLGLUTARATE COA-TRANSFERASE"/>
    <property type="match status" value="1"/>
</dbReference>
<dbReference type="PANTHER" id="PTHR48207:SF3">
    <property type="entry name" value="SUCCINATE--HYDROXYMETHYLGLUTARATE COA-TRANSFERASE"/>
    <property type="match status" value="1"/>
</dbReference>
<dbReference type="EMBL" id="WBOS01000017">
    <property type="protein sequence ID" value="KAB2329719.1"/>
    <property type="molecule type" value="Genomic_DNA"/>
</dbReference>